<gene>
    <name evidence="6" type="primary">ABCA12</name>
    <name evidence="6" type="ORF">SNEC2469_LOCUS14206</name>
</gene>
<feature type="compositionally biased region" description="Basic and acidic residues" evidence="4">
    <location>
        <begin position="155"/>
        <end position="164"/>
    </location>
</feature>
<proteinExistence type="predicted"/>
<feature type="region of interest" description="Disordered" evidence="4">
    <location>
        <begin position="153"/>
        <end position="173"/>
    </location>
</feature>
<evidence type="ECO:0000256" key="4">
    <source>
        <dbReference type="SAM" id="MobiDB-lite"/>
    </source>
</evidence>
<dbReference type="OrthoDB" id="539213at2759"/>
<reference evidence="6" key="1">
    <citation type="submission" date="2021-02" db="EMBL/GenBank/DDBJ databases">
        <authorList>
            <person name="Dougan E. K."/>
            <person name="Rhodes N."/>
            <person name="Thang M."/>
            <person name="Chan C."/>
        </authorList>
    </citation>
    <scope>NUCLEOTIDE SEQUENCE</scope>
</reference>
<dbReference type="EMBL" id="CAJNJA010022742">
    <property type="protein sequence ID" value="CAE7499016.1"/>
    <property type="molecule type" value="Genomic_DNA"/>
</dbReference>
<dbReference type="InterPro" id="IPR026082">
    <property type="entry name" value="ABCA"/>
</dbReference>
<dbReference type="GO" id="GO:0016887">
    <property type="term" value="F:ATP hydrolysis activity"/>
    <property type="evidence" value="ECO:0007669"/>
    <property type="project" value="InterPro"/>
</dbReference>
<feature type="non-terminal residue" evidence="6">
    <location>
        <position position="261"/>
    </location>
</feature>
<dbReference type="Proteomes" id="UP000601435">
    <property type="component" value="Unassembled WGS sequence"/>
</dbReference>
<feature type="repeat" description="ANK" evidence="3">
    <location>
        <begin position="94"/>
        <end position="126"/>
    </location>
</feature>
<organism evidence="6 7">
    <name type="scientific">Symbiodinium necroappetens</name>
    <dbReference type="NCBI Taxonomy" id="1628268"/>
    <lineage>
        <taxon>Eukaryota</taxon>
        <taxon>Sar</taxon>
        <taxon>Alveolata</taxon>
        <taxon>Dinophyceae</taxon>
        <taxon>Suessiales</taxon>
        <taxon>Symbiodiniaceae</taxon>
        <taxon>Symbiodinium</taxon>
    </lineage>
</organism>
<dbReference type="PROSITE" id="PS50297">
    <property type="entry name" value="ANK_REP_REGION"/>
    <property type="match status" value="1"/>
</dbReference>
<keyword evidence="3" id="KW-0040">ANK repeat</keyword>
<keyword evidence="1" id="KW-0813">Transport</keyword>
<dbReference type="GO" id="GO:0005524">
    <property type="term" value="F:ATP binding"/>
    <property type="evidence" value="ECO:0007669"/>
    <property type="project" value="InterPro"/>
</dbReference>
<dbReference type="InterPro" id="IPR003959">
    <property type="entry name" value="ATPase_AAA_core"/>
</dbReference>
<evidence type="ECO:0000313" key="7">
    <source>
        <dbReference type="Proteomes" id="UP000601435"/>
    </source>
</evidence>
<dbReference type="SMART" id="SM00248">
    <property type="entry name" value="ANK"/>
    <property type="match status" value="2"/>
</dbReference>
<dbReference type="Gene3D" id="1.25.40.20">
    <property type="entry name" value="Ankyrin repeat-containing domain"/>
    <property type="match status" value="1"/>
</dbReference>
<evidence type="ECO:0000256" key="1">
    <source>
        <dbReference type="ARBA" id="ARBA00022448"/>
    </source>
</evidence>
<keyword evidence="2" id="KW-0677">Repeat</keyword>
<evidence type="ECO:0000256" key="3">
    <source>
        <dbReference type="PROSITE-ProRule" id="PRU00023"/>
    </source>
</evidence>
<comment type="caution">
    <text evidence="6">The sequence shown here is derived from an EMBL/GenBank/DDBJ whole genome shotgun (WGS) entry which is preliminary data.</text>
</comment>
<dbReference type="GO" id="GO:0140359">
    <property type="term" value="F:ABC-type transporter activity"/>
    <property type="evidence" value="ECO:0007669"/>
    <property type="project" value="InterPro"/>
</dbReference>
<dbReference type="PANTHER" id="PTHR19229:SF36">
    <property type="entry name" value="ATP-BINDING CASSETTE SUB-FAMILY A MEMBER 2"/>
    <property type="match status" value="1"/>
</dbReference>
<dbReference type="InterPro" id="IPR036770">
    <property type="entry name" value="Ankyrin_rpt-contain_sf"/>
</dbReference>
<dbReference type="InterPro" id="IPR027417">
    <property type="entry name" value="P-loop_NTPase"/>
</dbReference>
<dbReference type="AlphaFoldDB" id="A0A812SXA4"/>
<dbReference type="Pfam" id="PF12796">
    <property type="entry name" value="Ank_2"/>
    <property type="match status" value="1"/>
</dbReference>
<dbReference type="Gene3D" id="3.40.50.300">
    <property type="entry name" value="P-loop containing nucleotide triphosphate hydrolases"/>
    <property type="match status" value="1"/>
</dbReference>
<dbReference type="InterPro" id="IPR002110">
    <property type="entry name" value="Ankyrin_rpt"/>
</dbReference>
<protein>
    <submittedName>
        <fullName evidence="6">ABCA12 protein</fullName>
    </submittedName>
</protein>
<sequence length="261" mass="28831">MPRRPVRRKDADLFIEDETDTFKDAVRAGKLSTVQEMLGAVSEDDAGCWCCEALDNFGRTALHHVLAGPDQEQILLLARFLCRQRADPNASDENGVTPLHLAAQRGSKHVIRSLLCARADNQQRTSDGRSTVDFAQFNPSPVEAFEVVGWPGKGPELHPLEPKKAKPQGAATEDELDARVNNLLYRLGLDGQDADRKAVEYSGGMKRKLSLAIALIGRSPLLFLDEPSAAVDAGAKRHLWKVIRMRSRDQTVVLTTHSMEE</sequence>
<evidence type="ECO:0000313" key="6">
    <source>
        <dbReference type="EMBL" id="CAE7499016.1"/>
    </source>
</evidence>
<dbReference type="PROSITE" id="PS50088">
    <property type="entry name" value="ANK_REPEAT"/>
    <property type="match status" value="1"/>
</dbReference>
<dbReference type="GO" id="GO:0016020">
    <property type="term" value="C:membrane"/>
    <property type="evidence" value="ECO:0007669"/>
    <property type="project" value="InterPro"/>
</dbReference>
<dbReference type="PANTHER" id="PTHR19229">
    <property type="entry name" value="ATP-BINDING CASSETTE TRANSPORTER SUBFAMILY A ABCA"/>
    <property type="match status" value="1"/>
</dbReference>
<accession>A0A812SXA4</accession>
<keyword evidence="7" id="KW-1185">Reference proteome</keyword>
<dbReference type="GO" id="GO:0005319">
    <property type="term" value="F:lipid transporter activity"/>
    <property type="evidence" value="ECO:0007669"/>
    <property type="project" value="TreeGrafter"/>
</dbReference>
<evidence type="ECO:0000259" key="5">
    <source>
        <dbReference type="Pfam" id="PF13304"/>
    </source>
</evidence>
<dbReference type="SUPFAM" id="SSF52540">
    <property type="entry name" value="P-loop containing nucleoside triphosphate hydrolases"/>
    <property type="match status" value="1"/>
</dbReference>
<dbReference type="Pfam" id="PF13304">
    <property type="entry name" value="AAA_21"/>
    <property type="match status" value="1"/>
</dbReference>
<evidence type="ECO:0000256" key="2">
    <source>
        <dbReference type="ARBA" id="ARBA00022737"/>
    </source>
</evidence>
<dbReference type="SUPFAM" id="SSF48403">
    <property type="entry name" value="Ankyrin repeat"/>
    <property type="match status" value="1"/>
</dbReference>
<name>A0A812SXA4_9DINO</name>
<feature type="domain" description="ATPase AAA-type core" evidence="5">
    <location>
        <begin position="184"/>
        <end position="260"/>
    </location>
</feature>